<keyword evidence="7" id="KW-0418">Kinase</keyword>
<dbReference type="GO" id="GO:0016301">
    <property type="term" value="F:kinase activity"/>
    <property type="evidence" value="ECO:0007669"/>
    <property type="project" value="UniProtKB-KW"/>
</dbReference>
<organism evidence="7 8">
    <name type="scientific">Dichanthelium oligosanthes</name>
    <dbReference type="NCBI Taxonomy" id="888268"/>
    <lineage>
        <taxon>Eukaryota</taxon>
        <taxon>Viridiplantae</taxon>
        <taxon>Streptophyta</taxon>
        <taxon>Embryophyta</taxon>
        <taxon>Tracheophyta</taxon>
        <taxon>Spermatophyta</taxon>
        <taxon>Magnoliopsida</taxon>
        <taxon>Liliopsida</taxon>
        <taxon>Poales</taxon>
        <taxon>Poaceae</taxon>
        <taxon>PACMAD clade</taxon>
        <taxon>Panicoideae</taxon>
        <taxon>Panicodae</taxon>
        <taxon>Paniceae</taxon>
        <taxon>Dichantheliinae</taxon>
        <taxon>Dichanthelium</taxon>
    </lineage>
</organism>
<keyword evidence="7" id="KW-0808">Transferase</keyword>
<evidence type="ECO:0000256" key="4">
    <source>
        <dbReference type="SAM" id="SignalP"/>
    </source>
</evidence>
<dbReference type="InterPro" id="IPR032675">
    <property type="entry name" value="LRR_dom_sf"/>
</dbReference>
<proteinExistence type="predicted"/>
<dbReference type="Proteomes" id="UP000095767">
    <property type="component" value="Unassembled WGS sequence"/>
</dbReference>
<dbReference type="PANTHER" id="PTHR47988">
    <property type="entry name" value="SOMATIC EMBRYOGENESIS RECEPTOR KINASE 1"/>
    <property type="match status" value="1"/>
</dbReference>
<gene>
    <name evidence="7" type="ORF">BAE44_0003292</name>
</gene>
<feature type="domain" description="Disease resistance R13L4/SHOC-2-like LRR" evidence="6">
    <location>
        <begin position="73"/>
        <end position="171"/>
    </location>
</feature>
<reference evidence="7 8" key="1">
    <citation type="submission" date="2016-09" db="EMBL/GenBank/DDBJ databases">
        <title>The draft genome of Dichanthelium oligosanthes: A C3 panicoid grass species.</title>
        <authorList>
            <person name="Studer A.J."/>
            <person name="Schnable J.C."/>
            <person name="Brutnell T.P."/>
        </authorList>
    </citation>
    <scope>NUCLEOTIDE SEQUENCE [LARGE SCALE GENOMIC DNA]</scope>
    <source>
        <strain evidence="8">cv. Kellogg 1175</strain>
        <tissue evidence="7">Leaf</tissue>
    </source>
</reference>
<sequence length="242" mass="25978">MAAAAAGAKAAGALALALVLALAGANSEGDALSALRRSLRDPGGVLQSWDPTPVNACTWFHVTCDRDNRVTRLDLGNLNLSGHLVPELGKLEHLQYLELYKNNIQGTIPSELGNLKNLISLDLYKNNISGTIPPALGKLKSLVFLRLNGNRLTGPIPRELAGISSLKVVDVSSNDLCGTIPTSGPFEHIPLSNGFLEFENDLVGQSKFQALVFCSFFEKNPRLEGPELQGLAIYDTNCWKAT</sequence>
<name>A0A1E5WEN6_9POAL</name>
<dbReference type="SUPFAM" id="SSF52058">
    <property type="entry name" value="L domain-like"/>
    <property type="match status" value="1"/>
</dbReference>
<protein>
    <submittedName>
        <fullName evidence="7">BRASSINOSTEROID INSENSITIVE 1-associated receptor kinase 1</fullName>
    </submittedName>
</protein>
<keyword evidence="2 4" id="KW-0732">Signal</keyword>
<evidence type="ECO:0000313" key="7">
    <source>
        <dbReference type="EMBL" id="OEL35690.1"/>
    </source>
</evidence>
<dbReference type="EMBL" id="LWDX02011369">
    <property type="protein sequence ID" value="OEL35690.1"/>
    <property type="molecule type" value="Genomic_DNA"/>
</dbReference>
<evidence type="ECO:0000256" key="1">
    <source>
        <dbReference type="ARBA" id="ARBA00022614"/>
    </source>
</evidence>
<dbReference type="Pfam" id="PF08263">
    <property type="entry name" value="LRRNT_2"/>
    <property type="match status" value="1"/>
</dbReference>
<evidence type="ECO:0000313" key="8">
    <source>
        <dbReference type="Proteomes" id="UP000095767"/>
    </source>
</evidence>
<evidence type="ECO:0000256" key="3">
    <source>
        <dbReference type="ARBA" id="ARBA00022737"/>
    </source>
</evidence>
<keyword evidence="8" id="KW-1185">Reference proteome</keyword>
<feature type="chain" id="PRO_5009189190" evidence="4">
    <location>
        <begin position="28"/>
        <end position="242"/>
    </location>
</feature>
<accession>A0A1E5WEN6</accession>
<evidence type="ECO:0000259" key="5">
    <source>
        <dbReference type="Pfam" id="PF08263"/>
    </source>
</evidence>
<dbReference type="Gene3D" id="3.80.10.10">
    <property type="entry name" value="Ribonuclease Inhibitor"/>
    <property type="match status" value="1"/>
</dbReference>
<dbReference type="FunFam" id="3.80.10.10:FF:000024">
    <property type="entry name" value="Somatic embryogenesis receptor kinase 1"/>
    <property type="match status" value="1"/>
</dbReference>
<feature type="signal peptide" evidence="4">
    <location>
        <begin position="1"/>
        <end position="27"/>
    </location>
</feature>
<keyword evidence="1" id="KW-0433">Leucine-rich repeat</keyword>
<evidence type="ECO:0000259" key="6">
    <source>
        <dbReference type="Pfam" id="PF23598"/>
    </source>
</evidence>
<dbReference type="AlphaFoldDB" id="A0A1E5WEN6"/>
<evidence type="ECO:0000256" key="2">
    <source>
        <dbReference type="ARBA" id="ARBA00022729"/>
    </source>
</evidence>
<feature type="domain" description="Leucine-rich repeat-containing N-terminal plant-type" evidence="5">
    <location>
        <begin position="26"/>
        <end position="65"/>
    </location>
</feature>
<keyword evidence="7" id="KW-0675">Receptor</keyword>
<dbReference type="STRING" id="888268.A0A1E5WEN6"/>
<dbReference type="InterPro" id="IPR055414">
    <property type="entry name" value="LRR_R13L4/SHOC2-like"/>
</dbReference>
<dbReference type="OrthoDB" id="1394818at2759"/>
<dbReference type="Pfam" id="PF23598">
    <property type="entry name" value="LRR_14"/>
    <property type="match status" value="1"/>
</dbReference>
<dbReference type="InterPro" id="IPR013210">
    <property type="entry name" value="LRR_N_plant-typ"/>
</dbReference>
<comment type="caution">
    <text evidence="7">The sequence shown here is derived from an EMBL/GenBank/DDBJ whole genome shotgun (WGS) entry which is preliminary data.</text>
</comment>
<keyword evidence="3" id="KW-0677">Repeat</keyword>